<sequence length="234" mass="26305">MINLVDELLAVCGALVGGARYGLKIRLPHALVMTVLFHNDLSKKEKLRYIFKLGFEHAANLASFATIYKASLVSLKWCSRRLRLAKDDKRLVMLLCKYIVDGPSPGVVAPTSMAGQPERAYHALLAGATGGYVVWGKYSSVNYQIVLYLTSRILIGLSKRCWEKFSPIEYKNMLQHPKTYSLLSAAVWGVVMVLFEETPHVLHRSLKTSMDEIYRYQISSFSSHSTIDDDKGEV</sequence>
<keyword evidence="2" id="KW-1185">Reference proteome</keyword>
<evidence type="ECO:0000313" key="2">
    <source>
        <dbReference type="Proteomes" id="UP001295423"/>
    </source>
</evidence>
<dbReference type="InterPro" id="IPR019531">
    <property type="entry name" value="Pmp4"/>
</dbReference>
<dbReference type="GO" id="GO:0005778">
    <property type="term" value="C:peroxisomal membrane"/>
    <property type="evidence" value="ECO:0007669"/>
    <property type="project" value="TreeGrafter"/>
</dbReference>
<evidence type="ECO:0008006" key="3">
    <source>
        <dbReference type="Google" id="ProtNLM"/>
    </source>
</evidence>
<proteinExistence type="predicted"/>
<protein>
    <recommendedName>
        <fullName evidence="3">Peroxisomal membrane protein 4</fullName>
    </recommendedName>
</protein>
<dbReference type="Proteomes" id="UP001295423">
    <property type="component" value="Unassembled WGS sequence"/>
</dbReference>
<comment type="caution">
    <text evidence="1">The sequence shown here is derived from an EMBL/GenBank/DDBJ whole genome shotgun (WGS) entry which is preliminary data.</text>
</comment>
<dbReference type="PANTHER" id="PTHR15460">
    <property type="entry name" value="PEROXISOMAL MEMBRANE PROTEIN 4"/>
    <property type="match status" value="1"/>
</dbReference>
<dbReference type="AlphaFoldDB" id="A0AAD2FKH6"/>
<dbReference type="PANTHER" id="PTHR15460:SF3">
    <property type="entry name" value="PEROXISOMAL MEMBRANE PROTEIN 4"/>
    <property type="match status" value="1"/>
</dbReference>
<dbReference type="EMBL" id="CAKOGP040001458">
    <property type="protein sequence ID" value="CAJ1945699.1"/>
    <property type="molecule type" value="Genomic_DNA"/>
</dbReference>
<name>A0AAD2FKH6_9STRA</name>
<reference evidence="1" key="1">
    <citation type="submission" date="2023-08" db="EMBL/GenBank/DDBJ databases">
        <authorList>
            <person name="Audoor S."/>
            <person name="Bilcke G."/>
        </authorList>
    </citation>
    <scope>NUCLEOTIDE SEQUENCE</scope>
</reference>
<organism evidence="1 2">
    <name type="scientific">Cylindrotheca closterium</name>
    <dbReference type="NCBI Taxonomy" id="2856"/>
    <lineage>
        <taxon>Eukaryota</taxon>
        <taxon>Sar</taxon>
        <taxon>Stramenopiles</taxon>
        <taxon>Ochrophyta</taxon>
        <taxon>Bacillariophyta</taxon>
        <taxon>Bacillariophyceae</taxon>
        <taxon>Bacillariophycidae</taxon>
        <taxon>Bacillariales</taxon>
        <taxon>Bacillariaceae</taxon>
        <taxon>Cylindrotheca</taxon>
    </lineage>
</organism>
<evidence type="ECO:0000313" key="1">
    <source>
        <dbReference type="EMBL" id="CAJ1945699.1"/>
    </source>
</evidence>
<accession>A0AAD2FKH6</accession>
<gene>
    <name evidence="1" type="ORF">CYCCA115_LOCUS9844</name>
</gene>